<comment type="caution">
    <text evidence="2">The sequence shown here is derived from an EMBL/GenBank/DDBJ whole genome shotgun (WGS) entry which is preliminary data.</text>
</comment>
<dbReference type="InterPro" id="IPR011465">
    <property type="entry name" value="DUF1571"/>
</dbReference>
<organism evidence="2 3">
    <name type="scientific">Aporhodopirellula rubra</name>
    <dbReference type="NCBI Taxonomy" id="980271"/>
    <lineage>
        <taxon>Bacteria</taxon>
        <taxon>Pseudomonadati</taxon>
        <taxon>Planctomycetota</taxon>
        <taxon>Planctomycetia</taxon>
        <taxon>Pirellulales</taxon>
        <taxon>Pirellulaceae</taxon>
        <taxon>Aporhodopirellula</taxon>
    </lineage>
</organism>
<keyword evidence="1" id="KW-1133">Transmembrane helix</keyword>
<dbReference type="Pfam" id="PF07608">
    <property type="entry name" value="DUF1571"/>
    <property type="match status" value="1"/>
</dbReference>
<evidence type="ECO:0000256" key="1">
    <source>
        <dbReference type="SAM" id="Phobius"/>
    </source>
</evidence>
<evidence type="ECO:0000313" key="2">
    <source>
        <dbReference type="EMBL" id="MBB3204639.1"/>
    </source>
</evidence>
<proteinExistence type="predicted"/>
<reference evidence="2 3" key="1">
    <citation type="submission" date="2020-08" db="EMBL/GenBank/DDBJ databases">
        <title>Genomic Encyclopedia of Type Strains, Phase III (KMG-III): the genomes of soil and plant-associated and newly described type strains.</title>
        <authorList>
            <person name="Whitman W."/>
        </authorList>
    </citation>
    <scope>NUCLEOTIDE SEQUENCE [LARGE SCALE GENOMIC DNA]</scope>
    <source>
        <strain evidence="2 3">CECT 8075</strain>
    </source>
</reference>
<accession>A0A7W5H3T0</accession>
<dbReference type="EMBL" id="JACHXU010000001">
    <property type="protein sequence ID" value="MBB3204639.1"/>
    <property type="molecule type" value="Genomic_DNA"/>
</dbReference>
<name>A0A7W5H3T0_9BACT</name>
<evidence type="ECO:0000313" key="3">
    <source>
        <dbReference type="Proteomes" id="UP000536179"/>
    </source>
</evidence>
<protein>
    <recommendedName>
        <fullName evidence="4">Protein containing DUF1571</fullName>
    </recommendedName>
</protein>
<dbReference type="Proteomes" id="UP000536179">
    <property type="component" value="Unassembled WGS sequence"/>
</dbReference>
<feature type="transmembrane region" description="Helical" evidence="1">
    <location>
        <begin position="13"/>
        <end position="32"/>
    </location>
</feature>
<dbReference type="RefSeq" id="WP_184300909.1">
    <property type="nucleotide sequence ID" value="NZ_JACHXU010000001.1"/>
</dbReference>
<keyword evidence="1" id="KW-0812">Transmembrane</keyword>
<evidence type="ECO:0008006" key="4">
    <source>
        <dbReference type="Google" id="ProtNLM"/>
    </source>
</evidence>
<sequence>MSATTPPSRTPNAWLRLLAFPAIASILIAFLASGESNRTHSVVAVATAPKPMSNDDIMTSAEGEQVADGKTVEVTMSEMLALAEKALAATIANLDDYTTRMIKQEQDRSGVLQPASEAFMKIATRHPGGQPGAPLKVYMRFDSPADVQGREVIWVENQNDGKLLVREAGTIGAMMTVPLPPDGFLAMRGQRYPISEIGLTRLLEKLISRGDVDRDDPNVRVFKTEGHPYDGRSLTHLRIERSKPSGREGDFSLAELILDRERNLVVSFRSFDWPDAKTGEQTLIESYEYHDLKLNVGLTDRDFDPSNPEYTFSESAASR</sequence>
<keyword evidence="3" id="KW-1185">Reference proteome</keyword>
<gene>
    <name evidence="2" type="ORF">FHS27_000403</name>
</gene>
<dbReference type="AlphaFoldDB" id="A0A7W5H3T0"/>
<keyword evidence="1" id="KW-0472">Membrane</keyword>